<dbReference type="Pfam" id="PF18312">
    <property type="entry name" value="ScsC_N"/>
    <property type="match status" value="1"/>
</dbReference>
<dbReference type="InterPro" id="IPR036249">
    <property type="entry name" value="Thioredoxin-like_sf"/>
</dbReference>
<dbReference type="PANTHER" id="PTHR13887">
    <property type="entry name" value="GLUTATHIONE S-TRANSFERASE KAPPA"/>
    <property type="match status" value="1"/>
</dbReference>
<dbReference type="InterPro" id="IPR013766">
    <property type="entry name" value="Thioredoxin_domain"/>
</dbReference>
<dbReference type="CDD" id="cd03023">
    <property type="entry name" value="DsbA_Com1_like"/>
    <property type="match status" value="1"/>
</dbReference>
<keyword evidence="2" id="KW-0560">Oxidoreductase</keyword>
<keyword evidence="7" id="KW-1185">Reference proteome</keyword>
<organism evidence="6 7">
    <name type="scientific">Altericroceibacterium spongiae</name>
    <dbReference type="NCBI Taxonomy" id="2320269"/>
    <lineage>
        <taxon>Bacteria</taxon>
        <taxon>Pseudomonadati</taxon>
        <taxon>Pseudomonadota</taxon>
        <taxon>Alphaproteobacteria</taxon>
        <taxon>Sphingomonadales</taxon>
        <taxon>Erythrobacteraceae</taxon>
        <taxon>Altericroceibacterium</taxon>
    </lineage>
</organism>
<dbReference type="EMBL" id="RAPF01000002">
    <property type="protein sequence ID" value="RKF22330.1"/>
    <property type="molecule type" value="Genomic_DNA"/>
</dbReference>
<proteinExistence type="predicted"/>
<protein>
    <submittedName>
        <fullName evidence="6">DsbA family protein</fullName>
    </submittedName>
</protein>
<dbReference type="RefSeq" id="WP_120323529.1">
    <property type="nucleotide sequence ID" value="NZ_RAPF01000002.1"/>
</dbReference>
<reference evidence="6 7" key="1">
    <citation type="submission" date="2018-09" db="EMBL/GenBank/DDBJ databases">
        <title>Altererythrobacter spongiae sp. nov., isolated from a marine sponge.</title>
        <authorList>
            <person name="Zhuang L."/>
            <person name="Luo L."/>
        </authorList>
    </citation>
    <scope>NUCLEOTIDE SEQUENCE [LARGE SCALE GENOMIC DNA]</scope>
    <source>
        <strain evidence="6 7">HN-Y73</strain>
    </source>
</reference>
<evidence type="ECO:0000313" key="7">
    <source>
        <dbReference type="Proteomes" id="UP000284395"/>
    </source>
</evidence>
<dbReference type="PROSITE" id="PS51352">
    <property type="entry name" value="THIOREDOXIN_2"/>
    <property type="match status" value="1"/>
</dbReference>
<sequence length="243" mass="26355">MTDRSSPAPLLLWAVTLLLALAGGFAGAALYDWSGMGSNNTRDYLLAHPEVLPEAFEVLQHRDTLARLDPLRRELETPFPGAVLGNPDGTVTLVEFSDYACGYCRHSVEDVRALIKENPNLKVVMREYPILTEKSIDAARMALAAAKQGHYAQFHDNMFKMGPPSDETITAAARKAGVDLDQARRDIAEGLFDQQLQANAALAQQLGFNGTPSWVVGNDVMTGAVGKDRLAEAIEKAKETATS</sequence>
<comment type="caution">
    <text evidence="6">The sequence shown here is derived from an EMBL/GenBank/DDBJ whole genome shotgun (WGS) entry which is preliminary data.</text>
</comment>
<dbReference type="InterPro" id="IPR001853">
    <property type="entry name" value="DSBA-like_thioredoxin_dom"/>
</dbReference>
<keyword evidence="1" id="KW-0732">Signal</keyword>
<dbReference type="InterPro" id="IPR041205">
    <property type="entry name" value="ScsC_N"/>
</dbReference>
<dbReference type="PANTHER" id="PTHR13887:SF14">
    <property type="entry name" value="DISULFIDE BOND FORMATION PROTEIN D"/>
    <property type="match status" value="1"/>
</dbReference>
<dbReference type="SUPFAM" id="SSF52833">
    <property type="entry name" value="Thioredoxin-like"/>
    <property type="match status" value="1"/>
</dbReference>
<dbReference type="Proteomes" id="UP000284395">
    <property type="component" value="Unassembled WGS sequence"/>
</dbReference>
<evidence type="ECO:0000256" key="2">
    <source>
        <dbReference type="ARBA" id="ARBA00023002"/>
    </source>
</evidence>
<name>A0A420ENS8_9SPHN</name>
<keyword evidence="3" id="KW-1015">Disulfide bond</keyword>
<evidence type="ECO:0000313" key="6">
    <source>
        <dbReference type="EMBL" id="RKF22330.1"/>
    </source>
</evidence>
<accession>A0A420ENS8</accession>
<dbReference type="AlphaFoldDB" id="A0A420ENS8"/>
<keyword evidence="4" id="KW-0676">Redox-active center</keyword>
<gene>
    <name evidence="6" type="ORF">D6851_03560</name>
</gene>
<feature type="domain" description="Thioredoxin" evidence="5">
    <location>
        <begin position="73"/>
        <end position="239"/>
    </location>
</feature>
<evidence type="ECO:0000259" key="5">
    <source>
        <dbReference type="PROSITE" id="PS51352"/>
    </source>
</evidence>
<dbReference type="Gene3D" id="3.40.30.10">
    <property type="entry name" value="Glutaredoxin"/>
    <property type="match status" value="1"/>
</dbReference>
<evidence type="ECO:0000256" key="4">
    <source>
        <dbReference type="ARBA" id="ARBA00023284"/>
    </source>
</evidence>
<evidence type="ECO:0000256" key="3">
    <source>
        <dbReference type="ARBA" id="ARBA00023157"/>
    </source>
</evidence>
<dbReference type="GO" id="GO:0016491">
    <property type="term" value="F:oxidoreductase activity"/>
    <property type="evidence" value="ECO:0007669"/>
    <property type="project" value="UniProtKB-KW"/>
</dbReference>
<evidence type="ECO:0000256" key="1">
    <source>
        <dbReference type="ARBA" id="ARBA00022729"/>
    </source>
</evidence>
<dbReference type="Pfam" id="PF01323">
    <property type="entry name" value="DSBA"/>
    <property type="match status" value="1"/>
</dbReference>
<dbReference type="OrthoDB" id="9780147at2"/>